<evidence type="ECO:0000256" key="5">
    <source>
        <dbReference type="ARBA" id="ARBA00022960"/>
    </source>
</evidence>
<dbReference type="InterPro" id="IPR007235">
    <property type="entry name" value="Glyco_trans_28_C"/>
</dbReference>
<evidence type="ECO:0000256" key="3">
    <source>
        <dbReference type="ARBA" id="ARBA00022676"/>
    </source>
</evidence>
<dbReference type="GO" id="GO:0016740">
    <property type="term" value="F:transferase activity"/>
    <property type="evidence" value="ECO:0007669"/>
    <property type="project" value="UniProtKB-KW"/>
</dbReference>
<dbReference type="SUPFAM" id="SSF53756">
    <property type="entry name" value="UDP-Glycosyltransferase/glycogen phosphorylase"/>
    <property type="match status" value="1"/>
</dbReference>
<name>A0ABU7U3B1_9PROT</name>
<dbReference type="Gene3D" id="3.40.50.2000">
    <property type="entry name" value="Glycogen Phosphorylase B"/>
    <property type="match status" value="2"/>
</dbReference>
<dbReference type="NCBIfam" id="TIGR01133">
    <property type="entry name" value="murG"/>
    <property type="match status" value="1"/>
</dbReference>
<proteinExistence type="inferred from homology"/>
<dbReference type="HAMAP" id="MF_00033">
    <property type="entry name" value="MurG"/>
    <property type="match status" value="1"/>
</dbReference>
<feature type="binding site" evidence="10">
    <location>
        <begin position="12"/>
        <end position="14"/>
    </location>
    <ligand>
        <name>UDP-N-acetyl-alpha-D-glucosamine</name>
        <dbReference type="ChEBI" id="CHEBI:57705"/>
    </ligand>
</feature>
<evidence type="ECO:0000256" key="4">
    <source>
        <dbReference type="ARBA" id="ARBA00022679"/>
    </source>
</evidence>
<dbReference type="PANTHER" id="PTHR21015">
    <property type="entry name" value="UDP-N-ACETYLGLUCOSAMINE--N-ACETYLMURAMYL-(PENTAPEPTIDE) PYROPHOSPHORYL-UNDECAPRENOL N-ACETYLGLUCOSAMINE TRANSFERASE 1"/>
    <property type="match status" value="1"/>
</dbReference>
<comment type="catalytic activity">
    <reaction evidence="10">
        <text>di-trans,octa-cis-undecaprenyl diphospho-N-acetyl-alpha-D-muramoyl-L-alanyl-D-glutamyl-meso-2,6-diaminopimeloyl-D-alanyl-D-alanine + UDP-N-acetyl-alpha-D-glucosamine = di-trans,octa-cis-undecaprenyl diphospho-[N-acetyl-alpha-D-glucosaminyl-(1-&gt;4)]-N-acetyl-alpha-D-muramoyl-L-alanyl-D-glutamyl-meso-2,6-diaminopimeloyl-D-alanyl-D-alanine + UDP + H(+)</text>
        <dbReference type="Rhea" id="RHEA:31227"/>
        <dbReference type="ChEBI" id="CHEBI:15378"/>
        <dbReference type="ChEBI" id="CHEBI:57705"/>
        <dbReference type="ChEBI" id="CHEBI:58223"/>
        <dbReference type="ChEBI" id="CHEBI:61387"/>
        <dbReference type="ChEBI" id="CHEBI:61388"/>
        <dbReference type="EC" id="2.4.1.227"/>
    </reaction>
</comment>
<comment type="caution">
    <text evidence="10">Lacks conserved residue(s) required for the propagation of feature annotation.</text>
</comment>
<keyword evidence="4 10" id="KW-0808">Transferase</keyword>
<dbReference type="EMBL" id="JAWJZY010000004">
    <property type="protein sequence ID" value="MEE8659342.1"/>
    <property type="molecule type" value="Genomic_DNA"/>
</dbReference>
<dbReference type="CDD" id="cd03785">
    <property type="entry name" value="GT28_MurG"/>
    <property type="match status" value="1"/>
</dbReference>
<keyword evidence="3 10" id="KW-0328">Glycosyltransferase</keyword>
<sequence length="369" mass="39778">MKKTIIIAAGGTGGHFFPAEALALALQQRGYHLVLMTDSRAGHRSSGPFADQPQYVLRGRGVAGKTPWTKLRNLYELFQGVQEARRLLRQLRPAAIICFGGYPSIPPAIGNLNIFGRSRAKLILHEGNALLGKANRFLARRASVIATSFPKLEGRMPPRPIIYTGMPVRPEIEALYTRHYTDARAHINLLVWGGSLGAQVFSEIVPDALSRLPQEVRHRLHVTQQTKEGDISKVREVYETAGIECTLAPFFEDVAGLLGRSHLVIGRAGGSSVAELTMAGCPAILIPLPIAASDEQSANARKLEEGGAGWCINQSDLTAAHLCEKVEALLTNTDQLAEASSAAHRLAMPASAERLAEVVASQIGDASPH</sequence>
<evidence type="ECO:0000256" key="2">
    <source>
        <dbReference type="ARBA" id="ARBA00022618"/>
    </source>
</evidence>
<keyword evidence="6 10" id="KW-0573">Peptidoglycan synthesis</keyword>
<dbReference type="InterPro" id="IPR006009">
    <property type="entry name" value="GlcNAc_MurG"/>
</dbReference>
<feature type="domain" description="Glycosyltransferase family 28 N-terminal" evidence="11">
    <location>
        <begin position="5"/>
        <end position="145"/>
    </location>
</feature>
<evidence type="ECO:0000313" key="14">
    <source>
        <dbReference type="Proteomes" id="UP001312908"/>
    </source>
</evidence>
<keyword evidence="1 10" id="KW-1003">Cell membrane</keyword>
<feature type="binding site" evidence="10">
    <location>
        <position position="169"/>
    </location>
    <ligand>
        <name>UDP-N-acetyl-alpha-D-glucosamine</name>
        <dbReference type="ChEBI" id="CHEBI:57705"/>
    </ligand>
</feature>
<comment type="pathway">
    <text evidence="10">Cell wall biogenesis; peptidoglycan biosynthesis.</text>
</comment>
<reference evidence="13 14" key="1">
    <citation type="submission" date="2023-10" db="EMBL/GenBank/DDBJ databases">
        <title>Sorlinia euscelidii gen. nov., sp. nov., an acetic acid bacteria isolated from the gut of Euscelidius variegatus emitter.</title>
        <authorList>
            <person name="Michoud G."/>
            <person name="Marasco R."/>
            <person name="Seferji K."/>
            <person name="Gonella E."/>
            <person name="Garuglieri E."/>
            <person name="Alma A."/>
            <person name="Mapelli F."/>
            <person name="Borin S."/>
            <person name="Daffonchio D."/>
            <person name="Crotti E."/>
        </authorList>
    </citation>
    <scope>NUCLEOTIDE SEQUENCE [LARGE SCALE GENOMIC DNA]</scope>
    <source>
        <strain evidence="13 14">EV16P</strain>
    </source>
</reference>
<feature type="binding site" evidence="10">
    <location>
        <position position="296"/>
    </location>
    <ligand>
        <name>UDP-N-acetyl-alpha-D-glucosamine</name>
        <dbReference type="ChEBI" id="CHEBI:57705"/>
    </ligand>
</feature>
<evidence type="ECO:0000313" key="13">
    <source>
        <dbReference type="EMBL" id="MEE8659342.1"/>
    </source>
</evidence>
<keyword evidence="9 10" id="KW-0961">Cell wall biogenesis/degradation</keyword>
<gene>
    <name evidence="10" type="primary">murG</name>
    <name evidence="13" type="ORF">DOFOFD_10020</name>
</gene>
<evidence type="ECO:0000256" key="10">
    <source>
        <dbReference type="HAMAP-Rule" id="MF_00033"/>
    </source>
</evidence>
<evidence type="ECO:0000256" key="9">
    <source>
        <dbReference type="ARBA" id="ARBA00023316"/>
    </source>
</evidence>
<dbReference type="Pfam" id="PF03033">
    <property type="entry name" value="Glyco_transf_28"/>
    <property type="match status" value="1"/>
</dbReference>
<keyword evidence="8 10" id="KW-0131">Cell cycle</keyword>
<comment type="caution">
    <text evidence="13">The sequence shown here is derived from an EMBL/GenBank/DDBJ whole genome shotgun (WGS) entry which is preliminary data.</text>
</comment>
<evidence type="ECO:0000259" key="12">
    <source>
        <dbReference type="Pfam" id="PF04101"/>
    </source>
</evidence>
<organism evidence="13 14">
    <name type="scientific">Sorlinia euscelidii</name>
    <dbReference type="NCBI Taxonomy" id="3081148"/>
    <lineage>
        <taxon>Bacteria</taxon>
        <taxon>Pseudomonadati</taxon>
        <taxon>Pseudomonadota</taxon>
        <taxon>Alphaproteobacteria</taxon>
        <taxon>Acetobacterales</taxon>
        <taxon>Acetobacteraceae</taxon>
        <taxon>Sorlinia</taxon>
    </lineage>
</organism>
<accession>A0ABU7U3B1</accession>
<comment type="similarity">
    <text evidence="10">Belongs to the glycosyltransferase 28 family. MurG subfamily.</text>
</comment>
<evidence type="ECO:0000256" key="1">
    <source>
        <dbReference type="ARBA" id="ARBA00022475"/>
    </source>
</evidence>
<dbReference type="Proteomes" id="UP001312908">
    <property type="component" value="Unassembled WGS sequence"/>
</dbReference>
<keyword evidence="7 10" id="KW-0472">Membrane</keyword>
<dbReference type="PANTHER" id="PTHR21015:SF22">
    <property type="entry name" value="GLYCOSYLTRANSFERASE"/>
    <property type="match status" value="1"/>
</dbReference>
<evidence type="ECO:0000259" key="11">
    <source>
        <dbReference type="Pfam" id="PF03033"/>
    </source>
</evidence>
<dbReference type="EC" id="2.4.1.227" evidence="10"/>
<dbReference type="RefSeq" id="WP_394820175.1">
    <property type="nucleotide sequence ID" value="NZ_JAWJZY010000004.1"/>
</dbReference>
<dbReference type="Pfam" id="PF04101">
    <property type="entry name" value="Glyco_tran_28_C"/>
    <property type="match status" value="1"/>
</dbReference>
<evidence type="ECO:0000256" key="6">
    <source>
        <dbReference type="ARBA" id="ARBA00022984"/>
    </source>
</evidence>
<keyword evidence="5 10" id="KW-0133">Cell shape</keyword>
<keyword evidence="2 10" id="KW-0132">Cell division</keyword>
<protein>
    <recommendedName>
        <fullName evidence="10">UDP-N-acetylglucosamine--N-acetylmuramyl-(pentapeptide) pyrophosphoryl-undecaprenol N-acetylglucosamine transferase</fullName>
        <ecNumber evidence="10">2.4.1.227</ecNumber>
    </recommendedName>
    <alternativeName>
        <fullName evidence="10">Undecaprenyl-PP-MurNAc-pentapeptide-UDPGlcNAc GlcNAc transferase</fullName>
    </alternativeName>
</protein>
<feature type="binding site" evidence="10">
    <location>
        <position position="195"/>
    </location>
    <ligand>
        <name>UDP-N-acetyl-alpha-D-glucosamine</name>
        <dbReference type="ChEBI" id="CHEBI:57705"/>
    </ligand>
</feature>
<comment type="function">
    <text evidence="10">Cell wall formation. Catalyzes the transfer of a GlcNAc subunit on undecaprenyl-pyrophosphoryl-MurNAc-pentapeptide (lipid intermediate I) to form undecaprenyl-pyrophosphoryl-MurNAc-(pentapeptide)GlcNAc (lipid intermediate II).</text>
</comment>
<evidence type="ECO:0000256" key="7">
    <source>
        <dbReference type="ARBA" id="ARBA00023136"/>
    </source>
</evidence>
<keyword evidence="14" id="KW-1185">Reference proteome</keyword>
<dbReference type="InterPro" id="IPR004276">
    <property type="entry name" value="GlycoTrans_28_N"/>
</dbReference>
<feature type="domain" description="Glycosyl transferase family 28 C-terminal" evidence="12">
    <location>
        <begin position="189"/>
        <end position="354"/>
    </location>
</feature>
<comment type="subcellular location">
    <subcellularLocation>
        <location evidence="10">Cell membrane</location>
        <topology evidence="10">Peripheral membrane protein</topology>
        <orientation evidence="10">Cytoplasmic side</orientation>
    </subcellularLocation>
</comment>
<feature type="binding site" evidence="10">
    <location>
        <position position="128"/>
    </location>
    <ligand>
        <name>UDP-N-acetyl-alpha-D-glucosamine</name>
        <dbReference type="ChEBI" id="CHEBI:57705"/>
    </ligand>
</feature>
<evidence type="ECO:0000256" key="8">
    <source>
        <dbReference type="ARBA" id="ARBA00023306"/>
    </source>
</evidence>